<keyword evidence="12" id="KW-0808">Transferase</keyword>
<comment type="catalytic activity">
    <reaction evidence="9">
        <text>L-seryl-[protein] + ATP = O-phospho-L-seryl-[protein] + ADP + H(+)</text>
        <dbReference type="Rhea" id="RHEA:17989"/>
        <dbReference type="Rhea" id="RHEA-COMP:9863"/>
        <dbReference type="Rhea" id="RHEA-COMP:11604"/>
        <dbReference type="ChEBI" id="CHEBI:15378"/>
        <dbReference type="ChEBI" id="CHEBI:29999"/>
        <dbReference type="ChEBI" id="CHEBI:30616"/>
        <dbReference type="ChEBI" id="CHEBI:83421"/>
        <dbReference type="ChEBI" id="CHEBI:456216"/>
        <dbReference type="EC" id="2.7.11.1"/>
    </reaction>
</comment>
<comment type="subunit">
    <text evidence="2">Component of the EKC/KEOPS complex composed of at least BUD32, CGI121, GON7, KAE1 and PCC1; the whole complex dimerizes.</text>
</comment>
<sequence>MTTEGSNNMTAEGSGSTTAKSSGSGSYTLTGPPPGVKTYFIKHPPNSNPVTYTNFSCLYELDERPNQLCKVPTPLSYSQKAHAIERRIYQRLGEHPNLVKVIKMDEYGIWLERALHGCLRQYHMDGGEATPLERLQWCEDVARVLDFIHGKNVRHADLSGRNLLVDAEKRILLCDFSGSFIDDVEAMIRPEAGFRHPDGAEHSLPTMRGEIHALGSTIYEIITGEEPHKGVDPEAIDELLTKGEYPDVTDVLLGEIIRRCWDGDFDSALDVAKEIGRHRKIQGQIEDCHPGF</sequence>
<evidence type="ECO:0000259" key="11">
    <source>
        <dbReference type="PROSITE" id="PS50011"/>
    </source>
</evidence>
<dbReference type="Pfam" id="PF07714">
    <property type="entry name" value="PK_Tyr_Ser-Thr"/>
    <property type="match status" value="1"/>
</dbReference>
<dbReference type="GO" id="GO:0005524">
    <property type="term" value="F:ATP binding"/>
    <property type="evidence" value="ECO:0007669"/>
    <property type="project" value="InterPro"/>
</dbReference>
<dbReference type="EMBL" id="NRSZ01001106">
    <property type="protein sequence ID" value="PNY23381.1"/>
    <property type="molecule type" value="Genomic_DNA"/>
</dbReference>
<organism evidence="12 13">
    <name type="scientific">Tolypocladium capitatum</name>
    <dbReference type="NCBI Taxonomy" id="45235"/>
    <lineage>
        <taxon>Eukaryota</taxon>
        <taxon>Fungi</taxon>
        <taxon>Dikarya</taxon>
        <taxon>Ascomycota</taxon>
        <taxon>Pezizomycotina</taxon>
        <taxon>Sordariomycetes</taxon>
        <taxon>Hypocreomycetidae</taxon>
        <taxon>Hypocreales</taxon>
        <taxon>Ophiocordycipitaceae</taxon>
        <taxon>Tolypocladium</taxon>
    </lineage>
</organism>
<dbReference type="InterPro" id="IPR001245">
    <property type="entry name" value="Ser-Thr/Tyr_kinase_cat_dom"/>
</dbReference>
<evidence type="ECO:0000256" key="6">
    <source>
        <dbReference type="ARBA" id="ARBA00030980"/>
    </source>
</evidence>
<gene>
    <name evidence="12" type="ORF">TCAP_06672</name>
</gene>
<dbReference type="AlphaFoldDB" id="A0A2K3Q795"/>
<dbReference type="InterPro" id="IPR000719">
    <property type="entry name" value="Prot_kinase_dom"/>
</dbReference>
<dbReference type="PROSITE" id="PS00109">
    <property type="entry name" value="PROTEIN_KINASE_TYR"/>
    <property type="match status" value="1"/>
</dbReference>
<dbReference type="EC" id="2.7.11.1" evidence="3"/>
<accession>A0A2K3Q795</accession>
<evidence type="ECO:0000256" key="8">
    <source>
        <dbReference type="ARBA" id="ARBA00047899"/>
    </source>
</evidence>
<feature type="domain" description="Protein kinase" evidence="11">
    <location>
        <begin position="1"/>
        <end position="281"/>
    </location>
</feature>
<dbReference type="PANTHER" id="PTHR23257">
    <property type="entry name" value="SERINE-THREONINE PROTEIN KINASE"/>
    <property type="match status" value="1"/>
</dbReference>
<evidence type="ECO:0000313" key="12">
    <source>
        <dbReference type="EMBL" id="PNY23381.1"/>
    </source>
</evidence>
<comment type="function">
    <text evidence="1">Component of the EKC/KEOPS complex that is required for the formation of a threonylcarbamoyl group on adenosine at position 37 (t(6)A37) in tRNAs that read codons beginning with adenine. The complex is probably involved in the transfer of the threonylcarbamoyl moiety of threonylcarbamoyl-AMP (TC-AMP) to the N6 group of A37. BUD32 has ATPase activity in the context of the EKC/KEOPS complex and likely plays a supporting role to the catalytic subunit KAE1. The EKC/KEOPS complex also promotes both telomere uncapping and telomere elongation. The complex is required for efficient recruitment of transcriptional coactivators.</text>
</comment>
<dbReference type="STRING" id="45235.A0A2K3Q795"/>
<proteinExistence type="predicted"/>
<name>A0A2K3Q795_9HYPO</name>
<reference evidence="12 13" key="1">
    <citation type="submission" date="2017-08" db="EMBL/GenBank/DDBJ databases">
        <title>Harnessing the power of phylogenomics to disentangle the directionality and signatures of interkingdom host jumping in the parasitic fungal genus Tolypocladium.</title>
        <authorList>
            <person name="Quandt C.A."/>
            <person name="Patterson W."/>
            <person name="Spatafora J.W."/>
        </authorList>
    </citation>
    <scope>NUCLEOTIDE SEQUENCE [LARGE SCALE GENOMIC DNA]</scope>
    <source>
        <strain evidence="12 13">CBS 113982</strain>
    </source>
</reference>
<dbReference type="Proteomes" id="UP000236621">
    <property type="component" value="Unassembled WGS sequence"/>
</dbReference>
<evidence type="ECO:0000256" key="5">
    <source>
        <dbReference type="ARBA" id="ARBA00019973"/>
    </source>
</evidence>
<evidence type="ECO:0000256" key="9">
    <source>
        <dbReference type="ARBA" id="ARBA00048679"/>
    </source>
</evidence>
<evidence type="ECO:0000256" key="2">
    <source>
        <dbReference type="ARBA" id="ARBA00011534"/>
    </source>
</evidence>
<keyword evidence="12" id="KW-0418">Kinase</keyword>
<evidence type="ECO:0000256" key="7">
    <source>
        <dbReference type="ARBA" id="ARBA00033194"/>
    </source>
</evidence>
<comment type="caution">
    <text evidence="12">The sequence shown here is derived from an EMBL/GenBank/DDBJ whole genome shotgun (WGS) entry which is preliminary data.</text>
</comment>
<dbReference type="InterPro" id="IPR050167">
    <property type="entry name" value="Ser_Thr_protein_kinase"/>
</dbReference>
<dbReference type="GO" id="GO:0004674">
    <property type="term" value="F:protein serine/threonine kinase activity"/>
    <property type="evidence" value="ECO:0007669"/>
    <property type="project" value="UniProtKB-EC"/>
</dbReference>
<protein>
    <recommendedName>
        <fullName evidence="5">EKC/KEOPS complex subunit BUD32</fullName>
        <ecNumber evidence="3">2.7.11.1</ecNumber>
    </recommendedName>
    <alternativeName>
        <fullName evidence="6 7">Atypical Serine/threonine protein kinase BUD32</fullName>
    </alternativeName>
    <alternativeName>
        <fullName evidence="4">EKC/KEOPS complex subunit bud32</fullName>
    </alternativeName>
</protein>
<dbReference type="SUPFAM" id="SSF56112">
    <property type="entry name" value="Protein kinase-like (PK-like)"/>
    <property type="match status" value="1"/>
</dbReference>
<comment type="catalytic activity">
    <reaction evidence="8">
        <text>L-threonyl-[protein] + ATP = O-phospho-L-threonyl-[protein] + ADP + H(+)</text>
        <dbReference type="Rhea" id="RHEA:46608"/>
        <dbReference type="Rhea" id="RHEA-COMP:11060"/>
        <dbReference type="Rhea" id="RHEA-COMP:11605"/>
        <dbReference type="ChEBI" id="CHEBI:15378"/>
        <dbReference type="ChEBI" id="CHEBI:30013"/>
        <dbReference type="ChEBI" id="CHEBI:30616"/>
        <dbReference type="ChEBI" id="CHEBI:61977"/>
        <dbReference type="ChEBI" id="CHEBI:456216"/>
        <dbReference type="EC" id="2.7.11.1"/>
    </reaction>
</comment>
<dbReference type="OrthoDB" id="1668230at2759"/>
<evidence type="ECO:0000256" key="10">
    <source>
        <dbReference type="SAM" id="MobiDB-lite"/>
    </source>
</evidence>
<evidence type="ECO:0000256" key="1">
    <source>
        <dbReference type="ARBA" id="ARBA00003747"/>
    </source>
</evidence>
<keyword evidence="13" id="KW-1185">Reference proteome</keyword>
<evidence type="ECO:0000256" key="4">
    <source>
        <dbReference type="ARBA" id="ARBA00013948"/>
    </source>
</evidence>
<evidence type="ECO:0000256" key="3">
    <source>
        <dbReference type="ARBA" id="ARBA00012513"/>
    </source>
</evidence>
<feature type="region of interest" description="Disordered" evidence="10">
    <location>
        <begin position="1"/>
        <end position="28"/>
    </location>
</feature>
<dbReference type="InterPro" id="IPR008266">
    <property type="entry name" value="Tyr_kinase_AS"/>
</dbReference>
<dbReference type="InterPro" id="IPR011009">
    <property type="entry name" value="Kinase-like_dom_sf"/>
</dbReference>
<feature type="compositionally biased region" description="Low complexity" evidence="10">
    <location>
        <begin position="10"/>
        <end position="28"/>
    </location>
</feature>
<dbReference type="Gene3D" id="1.10.510.10">
    <property type="entry name" value="Transferase(Phosphotransferase) domain 1"/>
    <property type="match status" value="1"/>
</dbReference>
<evidence type="ECO:0000313" key="13">
    <source>
        <dbReference type="Proteomes" id="UP000236621"/>
    </source>
</evidence>
<dbReference type="PROSITE" id="PS50011">
    <property type="entry name" value="PROTEIN_KINASE_DOM"/>
    <property type="match status" value="1"/>
</dbReference>